<dbReference type="HOGENOM" id="CLU_1238999_0_0_11"/>
<dbReference type="AlphaFoldDB" id="F5XGK3"/>
<dbReference type="Proteomes" id="UP000007947">
    <property type="component" value="Chromosome"/>
</dbReference>
<name>F5XGK3_MICPN</name>
<keyword evidence="1" id="KW-0472">Membrane</keyword>
<accession>F5XGK3</accession>
<proteinExistence type="predicted"/>
<feature type="transmembrane region" description="Helical" evidence="1">
    <location>
        <begin position="130"/>
        <end position="152"/>
    </location>
</feature>
<dbReference type="KEGG" id="mph:MLP_00960"/>
<protein>
    <submittedName>
        <fullName evidence="2">Uncharacterized protein</fullName>
    </submittedName>
</protein>
<feature type="transmembrane region" description="Helical" evidence="1">
    <location>
        <begin position="184"/>
        <end position="206"/>
    </location>
</feature>
<gene>
    <name evidence="2" type="ordered locus">MLP_00960</name>
</gene>
<keyword evidence="1" id="KW-1133">Transmembrane helix</keyword>
<organism evidence="2 3">
    <name type="scientific">Microlunatus phosphovorus (strain ATCC 700054 / DSM 10555 / JCM 9379 / NBRC 101784 / NCIMB 13414 / VKM Ac-1990 / NM-1)</name>
    <dbReference type="NCBI Taxonomy" id="1032480"/>
    <lineage>
        <taxon>Bacteria</taxon>
        <taxon>Bacillati</taxon>
        <taxon>Actinomycetota</taxon>
        <taxon>Actinomycetes</taxon>
        <taxon>Propionibacteriales</taxon>
        <taxon>Propionibacteriaceae</taxon>
        <taxon>Microlunatus</taxon>
    </lineage>
</organism>
<keyword evidence="1" id="KW-0812">Transmembrane</keyword>
<evidence type="ECO:0000313" key="3">
    <source>
        <dbReference type="Proteomes" id="UP000007947"/>
    </source>
</evidence>
<sequence>MGDRMSSRDAAARMLDLATLGLPTSQHEWGRAMRAELSAIENTRDRRRFATSVARVTVFTSVGGQLVVAVLIGLLVAVLTLLTSRHQLGDPSAVGVVTTTVPIPALFLPTFAMAAAALARSYTVGVRAGLIGGVVCLIAVSGVLAFEGMVWIGQRGIFPLDADPPRTSIGPSEAALDIFITGMWIGHLIIWLSAIVVAAGVGVGIARMASPQTLTAEKARRTS</sequence>
<feature type="transmembrane region" description="Helical" evidence="1">
    <location>
        <begin position="94"/>
        <end position="118"/>
    </location>
</feature>
<dbReference type="STRING" id="1032480.MLP_00960"/>
<feature type="transmembrane region" description="Helical" evidence="1">
    <location>
        <begin position="56"/>
        <end position="82"/>
    </location>
</feature>
<reference evidence="2 3" key="1">
    <citation type="submission" date="2011-05" db="EMBL/GenBank/DDBJ databases">
        <title>Whole genome sequence of Microlunatus phosphovorus NM-1.</title>
        <authorList>
            <person name="Hosoyama A."/>
            <person name="Sasaki K."/>
            <person name="Harada T."/>
            <person name="Igarashi R."/>
            <person name="Kawakoshi A."/>
            <person name="Sasagawa M."/>
            <person name="Fukada J."/>
            <person name="Nakamura S."/>
            <person name="Katano Y."/>
            <person name="Hanada S."/>
            <person name="Kamagata Y."/>
            <person name="Nakamura N."/>
            <person name="Yamazaki S."/>
            <person name="Fujita N."/>
        </authorList>
    </citation>
    <scope>NUCLEOTIDE SEQUENCE [LARGE SCALE GENOMIC DNA]</scope>
    <source>
        <strain evidence="3">ATCC 700054 / DSM 10555 / JCM 9379 / NBRC 101784 / NCIMB 13414 / VKM Ac-1990 / NM-1</strain>
    </source>
</reference>
<keyword evidence="3" id="KW-1185">Reference proteome</keyword>
<dbReference type="EMBL" id="AP012204">
    <property type="protein sequence ID" value="BAK33110.1"/>
    <property type="molecule type" value="Genomic_DNA"/>
</dbReference>
<evidence type="ECO:0000313" key="2">
    <source>
        <dbReference type="EMBL" id="BAK33110.1"/>
    </source>
</evidence>
<evidence type="ECO:0000256" key="1">
    <source>
        <dbReference type="SAM" id="Phobius"/>
    </source>
</evidence>